<sequence>MTRTIGDLPMEIMDLIVDFISFKDVMTCLYVNHEWYTLFERILYKTVDTRDRGMFLFFLKRLTTTLDQQQQQQQQQQHSFPLGHYVRELKINDGFMTEKQMTELKRACPNITSLTFRWQDSKAHEAHVYSSIDLSNEKSHTKKNRRYFGIPKKIMAMFPCVTQFTLECEAKWRRTRPLLLDDFIQHYLFATHNLQSLTLNNVLRKLCYRSLDLIHEACPNLMRLVIVVSSSSSSSSSSSTSDDDGYLEKPIRLRNLDGPEWPHQKLVRIQHITLSDHSTQSTMTLEKCIRYFAARYPDLRSISFTNRGREASWDLSTDFDSFVPWQYVLPFSSTTIASSSIQETYNNNNDRIQQQQEEDDDDDNTMGLLAKRCPKLHSIELLNVALPSNAMKHLFSGQQLEHVSLKGSYRAMNHQGFYEMLRLLYPKTIQLSLSLPTPLISLINDLSRTTTEDTFILSNFNTNDVIGFKNLVQLQLIQRSSGPIQMTLNHILEICPVLQVLTLVHTDVTANKVTREDDLKYPFLKTIKLRHVHIASHLFMKFISDHCPQLLHFHMLRCTGPTFQQHLGYTDGSQFIIDFPHHQLKSLVIFQHVVIQPSLIIIHHRRRRRRHQRQQKQGYLLCTTMIIGI</sequence>
<gene>
    <name evidence="2" type="ORF">INT45_012394</name>
</gene>
<dbReference type="InterPro" id="IPR001810">
    <property type="entry name" value="F-box_dom"/>
</dbReference>
<reference evidence="2 3" key="1">
    <citation type="submission" date="2020-12" db="EMBL/GenBank/DDBJ databases">
        <title>Metabolic potential, ecology and presence of endohyphal bacteria is reflected in genomic diversity of Mucoromycotina.</title>
        <authorList>
            <person name="Muszewska A."/>
            <person name="Okrasinska A."/>
            <person name="Steczkiewicz K."/>
            <person name="Drgas O."/>
            <person name="Orlowska M."/>
            <person name="Perlinska-Lenart U."/>
            <person name="Aleksandrzak-Piekarczyk T."/>
            <person name="Szatraj K."/>
            <person name="Zielenkiewicz U."/>
            <person name="Pilsyk S."/>
            <person name="Malc E."/>
            <person name="Mieczkowski P."/>
            <person name="Kruszewska J.S."/>
            <person name="Biernat P."/>
            <person name="Pawlowska J."/>
        </authorList>
    </citation>
    <scope>NUCLEOTIDE SEQUENCE [LARGE SCALE GENOMIC DNA]</scope>
    <source>
        <strain evidence="2 3">CBS 142.35</strain>
    </source>
</reference>
<keyword evidence="3" id="KW-1185">Reference proteome</keyword>
<evidence type="ECO:0000313" key="2">
    <source>
        <dbReference type="EMBL" id="KAG2221273.1"/>
    </source>
</evidence>
<name>A0A8H7VLW3_9FUNG</name>
<dbReference type="InterPro" id="IPR036047">
    <property type="entry name" value="F-box-like_dom_sf"/>
</dbReference>
<dbReference type="AlphaFoldDB" id="A0A8H7VLW3"/>
<evidence type="ECO:0000313" key="3">
    <source>
        <dbReference type="Proteomes" id="UP000646827"/>
    </source>
</evidence>
<dbReference type="Proteomes" id="UP000646827">
    <property type="component" value="Unassembled WGS sequence"/>
</dbReference>
<dbReference type="Gene3D" id="3.80.10.10">
    <property type="entry name" value="Ribonuclease Inhibitor"/>
    <property type="match status" value="2"/>
</dbReference>
<feature type="domain" description="F-box" evidence="1">
    <location>
        <begin position="2"/>
        <end position="47"/>
    </location>
</feature>
<dbReference type="EMBL" id="JAEPRB010000114">
    <property type="protein sequence ID" value="KAG2221273.1"/>
    <property type="molecule type" value="Genomic_DNA"/>
</dbReference>
<dbReference type="SUPFAM" id="SSF52047">
    <property type="entry name" value="RNI-like"/>
    <property type="match status" value="1"/>
</dbReference>
<dbReference type="PROSITE" id="PS50181">
    <property type="entry name" value="FBOX"/>
    <property type="match status" value="1"/>
</dbReference>
<dbReference type="SUPFAM" id="SSF81383">
    <property type="entry name" value="F-box domain"/>
    <property type="match status" value="1"/>
</dbReference>
<evidence type="ECO:0000259" key="1">
    <source>
        <dbReference type="PROSITE" id="PS50181"/>
    </source>
</evidence>
<dbReference type="InterPro" id="IPR032675">
    <property type="entry name" value="LRR_dom_sf"/>
</dbReference>
<accession>A0A8H7VLW3</accession>
<protein>
    <recommendedName>
        <fullName evidence="1">F-box domain-containing protein</fullName>
    </recommendedName>
</protein>
<comment type="caution">
    <text evidence="2">The sequence shown here is derived from an EMBL/GenBank/DDBJ whole genome shotgun (WGS) entry which is preliminary data.</text>
</comment>
<dbReference type="OrthoDB" id="2242133at2759"/>
<proteinExistence type="predicted"/>
<organism evidence="2 3">
    <name type="scientific">Circinella minor</name>
    <dbReference type="NCBI Taxonomy" id="1195481"/>
    <lineage>
        <taxon>Eukaryota</taxon>
        <taxon>Fungi</taxon>
        <taxon>Fungi incertae sedis</taxon>
        <taxon>Mucoromycota</taxon>
        <taxon>Mucoromycotina</taxon>
        <taxon>Mucoromycetes</taxon>
        <taxon>Mucorales</taxon>
        <taxon>Lichtheimiaceae</taxon>
        <taxon>Circinella</taxon>
    </lineage>
</organism>